<dbReference type="EMBL" id="CP016279">
    <property type="protein sequence ID" value="ANP52692.1"/>
    <property type="molecule type" value="Genomic_DNA"/>
</dbReference>
<evidence type="ECO:0000313" key="2">
    <source>
        <dbReference type="EMBL" id="MBP2047296.1"/>
    </source>
</evidence>
<organism evidence="1 3">
    <name type="scientific">Streptomyces griseochromogenes</name>
    <dbReference type="NCBI Taxonomy" id="68214"/>
    <lineage>
        <taxon>Bacteria</taxon>
        <taxon>Bacillati</taxon>
        <taxon>Actinomycetota</taxon>
        <taxon>Actinomycetes</taxon>
        <taxon>Kitasatosporales</taxon>
        <taxon>Streptomycetaceae</taxon>
        <taxon>Streptomyces</taxon>
    </lineage>
</organism>
<sequence>MFAATAARGPGGSPTRIPLRTVVIGAVTAASFLACGTAGATPAGPGVAARTISRTTVGDTDRTLREITVPHGQSTGRHYQGGPLYGIVRQGILSRFDSTCASDRVYRTGATIREPFGPDHGHIGPNLGDTPIDLYVLCVLPHGSPFSEDAPNPGRPFR</sequence>
<dbReference type="SUPFAM" id="SSF51182">
    <property type="entry name" value="RmlC-like cupins"/>
    <property type="match status" value="1"/>
</dbReference>
<accession>A0A1B1B1Q9</accession>
<dbReference type="AlphaFoldDB" id="A0A1B1B1Q9"/>
<dbReference type="KEGG" id="sgs:AVL59_26980"/>
<dbReference type="OrthoDB" id="129561at2"/>
<keyword evidence="4" id="KW-1185">Reference proteome</keyword>
<evidence type="ECO:0000313" key="3">
    <source>
        <dbReference type="Proteomes" id="UP000092659"/>
    </source>
</evidence>
<dbReference type="InterPro" id="IPR011051">
    <property type="entry name" value="RmlC_Cupin_sf"/>
</dbReference>
<dbReference type="Proteomes" id="UP001519309">
    <property type="component" value="Unassembled WGS sequence"/>
</dbReference>
<evidence type="ECO:0000313" key="1">
    <source>
        <dbReference type="EMBL" id="ANP52692.1"/>
    </source>
</evidence>
<proteinExistence type="predicted"/>
<dbReference type="EMBL" id="JAGGLP010000001">
    <property type="protein sequence ID" value="MBP2047296.1"/>
    <property type="molecule type" value="Genomic_DNA"/>
</dbReference>
<gene>
    <name evidence="1" type="ORF">AVL59_26980</name>
    <name evidence="2" type="ORF">J2Z21_000218</name>
</gene>
<dbReference type="Proteomes" id="UP000092659">
    <property type="component" value="Chromosome"/>
</dbReference>
<evidence type="ECO:0000313" key="4">
    <source>
        <dbReference type="Proteomes" id="UP001519309"/>
    </source>
</evidence>
<reference evidence="1 3" key="1">
    <citation type="submission" date="2016-06" db="EMBL/GenBank/DDBJ databases">
        <title>Complete genome sequence of Streptomyces griseochromogenes ATCC 14511, the Blasticidin S producer.</title>
        <authorList>
            <person name="Wu L."/>
        </authorList>
    </citation>
    <scope>NUCLEOTIDE SEQUENCE [LARGE SCALE GENOMIC DNA]</scope>
    <source>
        <strain evidence="1 3">ATCC 14511</strain>
    </source>
</reference>
<dbReference type="RefSeq" id="WP_067309217.1">
    <property type="nucleotide sequence ID" value="NZ_CP016279.1"/>
</dbReference>
<name>A0A1B1B1Q9_9ACTN</name>
<dbReference type="STRING" id="68214.AVL59_26980"/>
<protein>
    <submittedName>
        <fullName evidence="1">Cupin</fullName>
    </submittedName>
</protein>
<reference evidence="2 4" key="2">
    <citation type="submission" date="2021-03" db="EMBL/GenBank/DDBJ databases">
        <title>Genomic Encyclopedia of Type Strains, Phase IV (KMG-IV): sequencing the most valuable type-strain genomes for metagenomic binning, comparative biology and taxonomic classification.</title>
        <authorList>
            <person name="Goeker M."/>
        </authorList>
    </citation>
    <scope>NUCLEOTIDE SEQUENCE [LARGE SCALE GENOMIC DNA]</scope>
    <source>
        <strain evidence="2 4">DSM 40499</strain>
    </source>
</reference>